<dbReference type="OrthoDB" id="149585at2"/>
<evidence type="ECO:0000256" key="1">
    <source>
        <dbReference type="ARBA" id="ARBA00007896"/>
    </source>
</evidence>
<dbReference type="NCBIfam" id="NF003969">
    <property type="entry name" value="PRK05463.1"/>
    <property type="match status" value="1"/>
</dbReference>
<accession>A0A323TJI8</accession>
<dbReference type="GO" id="GO:0006536">
    <property type="term" value="P:glutamate metabolic process"/>
    <property type="evidence" value="ECO:0007669"/>
    <property type="project" value="TreeGrafter"/>
</dbReference>
<dbReference type="Pfam" id="PF07286">
    <property type="entry name" value="D-Glu_cyclase"/>
    <property type="match status" value="1"/>
</dbReference>
<keyword evidence="5" id="KW-1185">Reference proteome</keyword>
<keyword evidence="2 3" id="KW-0456">Lyase</keyword>
<name>A0A323TJI8_9BACI</name>
<comment type="caution">
    <text evidence="4">The sequence shown here is derived from an EMBL/GenBank/DDBJ whole genome shotgun (WGS) entry which is preliminary data.</text>
</comment>
<dbReference type="EMBL" id="PDOD01000001">
    <property type="protein sequence ID" value="PYZ95038.1"/>
    <property type="molecule type" value="Genomic_DNA"/>
</dbReference>
<dbReference type="PANTHER" id="PTHR32022:SF10">
    <property type="entry name" value="D-GLUTAMATE CYCLASE, MITOCHONDRIAL"/>
    <property type="match status" value="1"/>
</dbReference>
<reference evidence="4 5" key="1">
    <citation type="submission" date="2017-10" db="EMBL/GenBank/DDBJ databases">
        <title>Bacillus sp. nov., a halophilic bacterium isolated from a Keqin Lake.</title>
        <authorList>
            <person name="Wang H."/>
        </authorList>
    </citation>
    <scope>NUCLEOTIDE SEQUENCE [LARGE SCALE GENOMIC DNA]</scope>
    <source>
        <strain evidence="4 5">KQ-12</strain>
    </source>
</reference>
<evidence type="ECO:0000256" key="3">
    <source>
        <dbReference type="HAMAP-Rule" id="MF_01830"/>
    </source>
</evidence>
<evidence type="ECO:0000313" key="4">
    <source>
        <dbReference type="EMBL" id="PYZ95038.1"/>
    </source>
</evidence>
<dbReference type="EC" id="4.2.1.-" evidence="3"/>
<dbReference type="PANTHER" id="PTHR32022">
    <property type="entry name" value="D-GLUTAMATE CYCLASE, MITOCHONDRIAL"/>
    <property type="match status" value="1"/>
</dbReference>
<evidence type="ECO:0000256" key="2">
    <source>
        <dbReference type="ARBA" id="ARBA00023239"/>
    </source>
</evidence>
<dbReference type="InterPro" id="IPR009906">
    <property type="entry name" value="D-Glu_cyclase"/>
</dbReference>
<evidence type="ECO:0000313" key="5">
    <source>
        <dbReference type="Proteomes" id="UP000248214"/>
    </source>
</evidence>
<sequence length="259" mass="29023">MEVCILPDSIRRLIRSGKHQGTTSGYLPSYIQTNVVILPKEYADEFREFTKLNPKSCPLLDELAPGEFSPALAKDADIRTDVPQYRVYRSDGQYEVVSDIRPYWQSDFVTFLIGCSFTFESALQEENITLRHVEENVTVPMYKTNIQTVPSGPFSGPMVVSMRPIPASDVDKAIKITGKFPSVHGSPIHAGDPSEIGIVDIRKPDYGDTVTIRENEIPVFWACGVTPQQAILHAKLPIVITHEPGKMFVTDVKHEAYRE</sequence>
<organism evidence="4 5">
    <name type="scientific">Salipaludibacillus keqinensis</name>
    <dbReference type="NCBI Taxonomy" id="2045207"/>
    <lineage>
        <taxon>Bacteria</taxon>
        <taxon>Bacillati</taxon>
        <taxon>Bacillota</taxon>
        <taxon>Bacilli</taxon>
        <taxon>Bacillales</taxon>
        <taxon>Bacillaceae</taxon>
    </lineage>
</organism>
<dbReference type="Proteomes" id="UP000248214">
    <property type="component" value="Unassembled WGS sequence"/>
</dbReference>
<dbReference type="SUPFAM" id="SSF160920">
    <property type="entry name" value="PSTPO5379-like"/>
    <property type="match status" value="1"/>
</dbReference>
<dbReference type="HAMAP" id="MF_01830">
    <property type="entry name" value="Hydro_lyase"/>
    <property type="match status" value="1"/>
</dbReference>
<dbReference type="InterPro" id="IPR016938">
    <property type="entry name" value="UPF0317"/>
</dbReference>
<dbReference type="InterPro" id="IPR038021">
    <property type="entry name" value="Putative_hydro-lyase"/>
</dbReference>
<dbReference type="Gene3D" id="3.40.1640.10">
    <property type="entry name" value="PSTPO5379-like"/>
    <property type="match status" value="1"/>
</dbReference>
<gene>
    <name evidence="4" type="ORF">CR194_05860</name>
</gene>
<dbReference type="GO" id="GO:0047820">
    <property type="term" value="F:D-glutamate cyclase activity"/>
    <property type="evidence" value="ECO:0007669"/>
    <property type="project" value="TreeGrafter"/>
</dbReference>
<dbReference type="Gene3D" id="3.30.2040.10">
    <property type="entry name" value="PSTPO5379-like domain"/>
    <property type="match status" value="1"/>
</dbReference>
<protein>
    <recommendedName>
        <fullName evidence="3">Putative hydro-lyase CR194_05860</fullName>
        <ecNumber evidence="3">4.2.1.-</ecNumber>
    </recommendedName>
</protein>
<proteinExistence type="inferred from homology"/>
<dbReference type="AlphaFoldDB" id="A0A323TJI8"/>
<dbReference type="FunFam" id="3.30.2040.10:FF:000001">
    <property type="entry name" value="D-glutamate cyclase, mitochondrial"/>
    <property type="match status" value="1"/>
</dbReference>
<dbReference type="PIRSF" id="PIRSF029755">
    <property type="entry name" value="UCP029755"/>
    <property type="match status" value="1"/>
</dbReference>
<dbReference type="RefSeq" id="WP_110608673.1">
    <property type="nucleotide sequence ID" value="NZ_PDOD01000001.1"/>
</dbReference>
<comment type="similarity">
    <text evidence="1 3">Belongs to the D-glutamate cyclase family.</text>
</comment>